<feature type="compositionally biased region" description="Polar residues" evidence="1">
    <location>
        <begin position="54"/>
        <end position="64"/>
    </location>
</feature>
<name>A0A066WKA8_TILAU</name>
<dbReference type="EMBL" id="JMSN01000005">
    <property type="protein sequence ID" value="KDN53003.1"/>
    <property type="molecule type" value="Genomic_DNA"/>
</dbReference>
<dbReference type="GO" id="GO:0005741">
    <property type="term" value="C:mitochondrial outer membrane"/>
    <property type="evidence" value="ECO:0007669"/>
    <property type="project" value="TreeGrafter"/>
</dbReference>
<dbReference type="Pfam" id="PF19117">
    <property type="entry name" value="Mim2"/>
    <property type="match status" value="1"/>
</dbReference>
<organism evidence="2 3">
    <name type="scientific">Tilletiaria anomala (strain ATCC 24038 / CBS 436.72 / UBC 951)</name>
    <dbReference type="NCBI Taxonomy" id="1037660"/>
    <lineage>
        <taxon>Eukaryota</taxon>
        <taxon>Fungi</taxon>
        <taxon>Dikarya</taxon>
        <taxon>Basidiomycota</taxon>
        <taxon>Ustilaginomycotina</taxon>
        <taxon>Exobasidiomycetes</taxon>
        <taxon>Georgefischeriales</taxon>
        <taxon>Tilletiariaceae</taxon>
        <taxon>Tilletiaria</taxon>
    </lineage>
</organism>
<proteinExistence type="predicted"/>
<dbReference type="InterPro" id="IPR037652">
    <property type="entry name" value="Mim2"/>
</dbReference>
<dbReference type="PANTHER" id="PTHR28230">
    <property type="entry name" value="CHROMOSOME 1, WHOLE GENOME SHOTGUN SEQUENCE"/>
    <property type="match status" value="1"/>
</dbReference>
<dbReference type="Proteomes" id="UP000027361">
    <property type="component" value="Unassembled WGS sequence"/>
</dbReference>
<dbReference type="RefSeq" id="XP_013245842.1">
    <property type="nucleotide sequence ID" value="XM_013390388.1"/>
</dbReference>
<evidence type="ECO:0000313" key="2">
    <source>
        <dbReference type="EMBL" id="KDN53003.1"/>
    </source>
</evidence>
<dbReference type="GO" id="GO:0045040">
    <property type="term" value="P:protein insertion into mitochondrial outer membrane"/>
    <property type="evidence" value="ECO:0007669"/>
    <property type="project" value="InterPro"/>
</dbReference>
<accession>A0A066WKA8</accession>
<feature type="region of interest" description="Disordered" evidence="1">
    <location>
        <begin position="25"/>
        <end position="84"/>
    </location>
</feature>
<dbReference type="GO" id="GO:0070096">
    <property type="term" value="P:mitochondrial outer membrane translocase complex assembly"/>
    <property type="evidence" value="ECO:0007669"/>
    <property type="project" value="InterPro"/>
</dbReference>
<gene>
    <name evidence="2" type="ORF">K437DRAFT_260979</name>
</gene>
<sequence length="164" mass="18479">MDSTTGYLDDLPAYQGSSIMHALQAQSLAGSGREGSRGYRDALPGPSNRRPGQATRNESPQTHNISDEGNDDDDYTDSSSISSYDSEEAARLAQQEWDETVRQFQTIVQIMVLPYIGKYFGRKWGYWVFARWKLHGLAPSFFGLDWMLTENSFISSIGTAFFQR</sequence>
<reference evidence="2 3" key="1">
    <citation type="submission" date="2014-05" db="EMBL/GenBank/DDBJ databases">
        <title>Draft genome sequence of a rare smut relative, Tilletiaria anomala UBC 951.</title>
        <authorList>
            <consortium name="DOE Joint Genome Institute"/>
            <person name="Toome M."/>
            <person name="Kuo A."/>
            <person name="Henrissat B."/>
            <person name="Lipzen A."/>
            <person name="Tritt A."/>
            <person name="Yoshinaga Y."/>
            <person name="Zane M."/>
            <person name="Barry K."/>
            <person name="Grigoriev I.V."/>
            <person name="Spatafora J.W."/>
            <person name="Aimea M.C."/>
        </authorList>
    </citation>
    <scope>NUCLEOTIDE SEQUENCE [LARGE SCALE GENOMIC DNA]</scope>
    <source>
        <strain evidence="2 3">UBC 951</strain>
    </source>
</reference>
<dbReference type="InParanoid" id="A0A066WKA8"/>
<evidence type="ECO:0000313" key="3">
    <source>
        <dbReference type="Proteomes" id="UP000027361"/>
    </source>
</evidence>
<dbReference type="OrthoDB" id="5555533at2759"/>
<protein>
    <submittedName>
        <fullName evidence="2">Uncharacterized protein</fullName>
    </submittedName>
</protein>
<keyword evidence="3" id="KW-1185">Reference proteome</keyword>
<comment type="caution">
    <text evidence="2">The sequence shown here is derived from an EMBL/GenBank/DDBJ whole genome shotgun (WGS) entry which is preliminary data.</text>
</comment>
<evidence type="ECO:0000256" key="1">
    <source>
        <dbReference type="SAM" id="MobiDB-lite"/>
    </source>
</evidence>
<dbReference type="HOGENOM" id="CLU_1620225_0_0_1"/>
<dbReference type="STRING" id="1037660.A0A066WKA8"/>
<dbReference type="AlphaFoldDB" id="A0A066WKA8"/>
<dbReference type="PANTHER" id="PTHR28230:SF1">
    <property type="entry name" value="MITOCHONDRIAL IMPORT PROTEIN 2"/>
    <property type="match status" value="1"/>
</dbReference>
<dbReference type="GeneID" id="25265567"/>